<sequence length="127" mass="13922">GLAWMCHQEGPDSSVKGGILADEMGMGKTIQAISLMLARKQKAPCLVVCPMAAVMQWVSEIERFTTEGALRVMVYHGVDKASVRRPSSGSVTSWSRHTRLWRTATAVRWTRREWNASTVAGSSSPTS</sequence>
<keyword evidence="6" id="KW-1185">Reference proteome</keyword>
<feature type="non-terminal residue" evidence="5">
    <location>
        <position position="1"/>
    </location>
</feature>
<name>A0ABN9U3R0_9DINO</name>
<dbReference type="Gene3D" id="3.40.50.10810">
    <property type="entry name" value="Tandem AAA-ATPase domain"/>
    <property type="match status" value="1"/>
</dbReference>
<dbReference type="InterPro" id="IPR000330">
    <property type="entry name" value="SNF2_N"/>
</dbReference>
<dbReference type="Pfam" id="PF00176">
    <property type="entry name" value="SNF2-rel_dom"/>
    <property type="match status" value="1"/>
</dbReference>
<protein>
    <recommendedName>
        <fullName evidence="4">SNF2 N-terminal domain-containing protein</fullName>
    </recommendedName>
</protein>
<dbReference type="SUPFAM" id="SSF52540">
    <property type="entry name" value="P-loop containing nucleoside triphosphate hydrolases"/>
    <property type="match status" value="1"/>
</dbReference>
<accession>A0ABN9U3R0</accession>
<dbReference type="InterPro" id="IPR027417">
    <property type="entry name" value="P-loop_NTPase"/>
</dbReference>
<keyword evidence="3" id="KW-0067">ATP-binding</keyword>
<evidence type="ECO:0000256" key="3">
    <source>
        <dbReference type="ARBA" id="ARBA00022840"/>
    </source>
</evidence>
<evidence type="ECO:0000256" key="1">
    <source>
        <dbReference type="ARBA" id="ARBA00022741"/>
    </source>
</evidence>
<dbReference type="PANTHER" id="PTHR45626:SF12">
    <property type="entry name" value="DNA REPAIR PROTEIN RAD16"/>
    <property type="match status" value="1"/>
</dbReference>
<dbReference type="EMBL" id="CAUYUJ010015397">
    <property type="protein sequence ID" value="CAK0853471.1"/>
    <property type="molecule type" value="Genomic_DNA"/>
</dbReference>
<keyword evidence="2" id="KW-0378">Hydrolase</keyword>
<keyword evidence="1" id="KW-0547">Nucleotide-binding</keyword>
<dbReference type="InterPro" id="IPR038718">
    <property type="entry name" value="SNF2-like_sf"/>
</dbReference>
<dbReference type="PANTHER" id="PTHR45626">
    <property type="entry name" value="TRANSCRIPTION TERMINATION FACTOR 2-RELATED"/>
    <property type="match status" value="1"/>
</dbReference>
<gene>
    <name evidence="5" type="ORF">PCOR1329_LOCUS44934</name>
</gene>
<evidence type="ECO:0000256" key="2">
    <source>
        <dbReference type="ARBA" id="ARBA00022801"/>
    </source>
</evidence>
<feature type="domain" description="SNF2 N-terminal" evidence="4">
    <location>
        <begin position="1"/>
        <end position="87"/>
    </location>
</feature>
<organism evidence="5 6">
    <name type="scientific">Prorocentrum cordatum</name>
    <dbReference type="NCBI Taxonomy" id="2364126"/>
    <lineage>
        <taxon>Eukaryota</taxon>
        <taxon>Sar</taxon>
        <taxon>Alveolata</taxon>
        <taxon>Dinophyceae</taxon>
        <taxon>Prorocentrales</taxon>
        <taxon>Prorocentraceae</taxon>
        <taxon>Prorocentrum</taxon>
    </lineage>
</organism>
<evidence type="ECO:0000313" key="6">
    <source>
        <dbReference type="Proteomes" id="UP001189429"/>
    </source>
</evidence>
<dbReference type="Proteomes" id="UP001189429">
    <property type="component" value="Unassembled WGS sequence"/>
</dbReference>
<evidence type="ECO:0000313" key="5">
    <source>
        <dbReference type="EMBL" id="CAK0853471.1"/>
    </source>
</evidence>
<evidence type="ECO:0000259" key="4">
    <source>
        <dbReference type="Pfam" id="PF00176"/>
    </source>
</evidence>
<comment type="caution">
    <text evidence="5">The sequence shown here is derived from an EMBL/GenBank/DDBJ whole genome shotgun (WGS) entry which is preliminary data.</text>
</comment>
<dbReference type="InterPro" id="IPR050628">
    <property type="entry name" value="SNF2_RAD54_helicase_TF"/>
</dbReference>
<reference evidence="5" key="1">
    <citation type="submission" date="2023-10" db="EMBL/GenBank/DDBJ databases">
        <authorList>
            <person name="Chen Y."/>
            <person name="Shah S."/>
            <person name="Dougan E. K."/>
            <person name="Thang M."/>
            <person name="Chan C."/>
        </authorList>
    </citation>
    <scope>NUCLEOTIDE SEQUENCE [LARGE SCALE GENOMIC DNA]</scope>
</reference>
<proteinExistence type="predicted"/>